<dbReference type="Pfam" id="PF08450">
    <property type="entry name" value="SGL"/>
    <property type="match status" value="1"/>
</dbReference>
<dbReference type="RefSeq" id="WP_099509559.1">
    <property type="nucleotide sequence ID" value="NZ_CP016616.1"/>
</dbReference>
<feature type="domain" description="SMP-30/Gluconolactonase/LRE-like region" evidence="4">
    <location>
        <begin position="17"/>
        <end position="259"/>
    </location>
</feature>
<dbReference type="PANTHER" id="PTHR10907">
    <property type="entry name" value="REGUCALCIN"/>
    <property type="match status" value="1"/>
</dbReference>
<dbReference type="AlphaFoldDB" id="A0A1B2EF18"/>
<evidence type="ECO:0000256" key="1">
    <source>
        <dbReference type="ARBA" id="ARBA00008853"/>
    </source>
</evidence>
<evidence type="ECO:0000256" key="2">
    <source>
        <dbReference type="PIRSR" id="PIRSR605511-1"/>
    </source>
</evidence>
<feature type="binding site" evidence="3">
    <location>
        <position position="200"/>
    </location>
    <ligand>
        <name>a divalent metal cation</name>
        <dbReference type="ChEBI" id="CHEBI:60240"/>
    </ligand>
</feature>
<dbReference type="OrthoDB" id="2633250at2"/>
<accession>A0A1B2EF18</accession>
<feature type="binding site" evidence="3">
    <location>
        <position position="102"/>
    </location>
    <ligand>
        <name>substrate</name>
    </ligand>
</feature>
<gene>
    <name evidence="5" type="ORF">BB934_10275</name>
</gene>
<dbReference type="KEGG" id="moc:BB934_10275"/>
<feature type="binding site" evidence="3">
    <location>
        <position position="150"/>
    </location>
    <ligand>
        <name>a divalent metal cation</name>
        <dbReference type="ChEBI" id="CHEBI:60240"/>
    </ligand>
</feature>
<dbReference type="EMBL" id="CP016616">
    <property type="protein sequence ID" value="ANY78558.1"/>
    <property type="molecule type" value="Genomic_DNA"/>
</dbReference>
<sequence length="293" mass="31621">MPSGTRFEVVADSRDILGESPTWSETTGCLYWVDLRRPCLHRLHVASGRKATWPMPEVIGAVVSRRSGGVVVALKDGLHAFDPDRSDLVPLVQLEFDLPHNRLNDAKCDAAGRIWCGSMWDYGLHPTGGLYRIDGDLSVTRIRSDVCVANAISFSPDDRTMYFADSRKGQIEQAAFDVRTGDVGTWSVLVDADAVPGAPDGATVDAEGFIWNARYKGGCLARFAPDGRLDRLIELPVSQPTSCAFGGPDLRTLFVTTATQKLSESELESQPLAGSLLALDVGVAGRLEPAFAG</sequence>
<evidence type="ECO:0000259" key="4">
    <source>
        <dbReference type="Pfam" id="PF08450"/>
    </source>
</evidence>
<reference evidence="5" key="1">
    <citation type="submission" date="2016-07" db="EMBL/GenBank/DDBJ databases">
        <title>Microvirga ossetica sp. nov. a new species of rhizobia isolated from root nodules of the legume species Vicia alpestris Steven originated from North Ossetia region in the Caucasus.</title>
        <authorList>
            <person name="Safronova V.I."/>
            <person name="Kuznetsova I.G."/>
            <person name="Sazanova A.L."/>
            <person name="Belimov A."/>
            <person name="Andronov E."/>
            <person name="Osledkin Y.S."/>
            <person name="Onishchuk O.P."/>
            <person name="Kurchak O.N."/>
            <person name="Shaposhnikov A.I."/>
            <person name="Willems A."/>
            <person name="Tikhonovich I.A."/>
        </authorList>
    </citation>
    <scope>NUCLEOTIDE SEQUENCE [LARGE SCALE GENOMIC DNA]</scope>
    <source>
        <strain evidence="5">V5/3M</strain>
    </source>
</reference>
<comment type="cofactor">
    <cofactor evidence="3">
        <name>Zn(2+)</name>
        <dbReference type="ChEBI" id="CHEBI:29105"/>
    </cofactor>
    <text evidence="3">Binds 1 divalent metal cation per subunit.</text>
</comment>
<dbReference type="PANTHER" id="PTHR10907:SF47">
    <property type="entry name" value="REGUCALCIN"/>
    <property type="match status" value="1"/>
</dbReference>
<comment type="similarity">
    <text evidence="1">Belongs to the SMP-30/CGR1 family.</text>
</comment>
<dbReference type="Gene3D" id="2.120.10.30">
    <property type="entry name" value="TolB, C-terminal domain"/>
    <property type="match status" value="1"/>
</dbReference>
<dbReference type="InterPro" id="IPR011042">
    <property type="entry name" value="6-blade_b-propeller_TolB-like"/>
</dbReference>
<evidence type="ECO:0000313" key="5">
    <source>
        <dbReference type="EMBL" id="ANY78558.1"/>
    </source>
</evidence>
<organism evidence="5">
    <name type="scientific">Microvirga ossetica</name>
    <dbReference type="NCBI Taxonomy" id="1882682"/>
    <lineage>
        <taxon>Bacteria</taxon>
        <taxon>Pseudomonadati</taxon>
        <taxon>Pseudomonadota</taxon>
        <taxon>Alphaproteobacteria</taxon>
        <taxon>Hyphomicrobiales</taxon>
        <taxon>Methylobacteriaceae</taxon>
        <taxon>Microvirga</taxon>
    </lineage>
</organism>
<dbReference type="SUPFAM" id="SSF63829">
    <property type="entry name" value="Calcium-dependent phosphotriesterase"/>
    <property type="match status" value="1"/>
</dbReference>
<dbReference type="InterPro" id="IPR005511">
    <property type="entry name" value="SMP-30"/>
</dbReference>
<dbReference type="GO" id="GO:0004341">
    <property type="term" value="F:gluconolactonase activity"/>
    <property type="evidence" value="ECO:0007669"/>
    <property type="project" value="TreeGrafter"/>
</dbReference>
<protein>
    <recommendedName>
        <fullName evidence="4">SMP-30/Gluconolactonase/LRE-like region domain-containing protein</fullName>
    </recommendedName>
</protein>
<keyword evidence="3" id="KW-0479">Metal-binding</keyword>
<dbReference type="InterPro" id="IPR013658">
    <property type="entry name" value="SGL"/>
</dbReference>
<proteinExistence type="inferred from homology"/>
<dbReference type="PRINTS" id="PR01790">
    <property type="entry name" value="SMP30FAMILY"/>
</dbReference>
<dbReference type="GO" id="GO:0019853">
    <property type="term" value="P:L-ascorbic acid biosynthetic process"/>
    <property type="evidence" value="ECO:0007669"/>
    <property type="project" value="TreeGrafter"/>
</dbReference>
<keyword evidence="3" id="KW-0862">Zinc</keyword>
<feature type="binding site" evidence="3">
    <location>
        <position position="19"/>
    </location>
    <ligand>
        <name>a divalent metal cation</name>
        <dbReference type="ChEBI" id="CHEBI:60240"/>
    </ligand>
</feature>
<feature type="binding site" evidence="3">
    <location>
        <position position="104"/>
    </location>
    <ligand>
        <name>substrate</name>
    </ligand>
</feature>
<name>A0A1B2EF18_9HYPH</name>
<feature type="active site" description="Proton donor/acceptor" evidence="2">
    <location>
        <position position="200"/>
    </location>
</feature>
<evidence type="ECO:0000256" key="3">
    <source>
        <dbReference type="PIRSR" id="PIRSR605511-2"/>
    </source>
</evidence>
<dbReference type="GO" id="GO:0005509">
    <property type="term" value="F:calcium ion binding"/>
    <property type="evidence" value="ECO:0007669"/>
    <property type="project" value="TreeGrafter"/>
</dbReference>